<dbReference type="EMBL" id="CP009933">
    <property type="protein sequence ID" value="AKA72382.1"/>
    <property type="molecule type" value="Genomic_DNA"/>
</dbReference>
<evidence type="ECO:0000313" key="2">
    <source>
        <dbReference type="EMBL" id="AKA72382.1"/>
    </source>
</evidence>
<dbReference type="HOGENOM" id="CLU_205116_2_0_9"/>
<sequence length="51" mass="5687">MSDKNIEMMKKIIEAKKKKSAQQGSHLRADKNIGGTRKAIINKKTGGLFDK</sequence>
<accession>A0A0E3MC77</accession>
<name>A0A0E3MC77_CLOSL</name>
<evidence type="ECO:0000256" key="1">
    <source>
        <dbReference type="SAM" id="MobiDB-lite"/>
    </source>
</evidence>
<protein>
    <submittedName>
        <fullName evidence="2">Uncharacterized protein</fullName>
    </submittedName>
</protein>
<dbReference type="Proteomes" id="UP000033115">
    <property type="component" value="Chromosome"/>
</dbReference>
<organism evidence="2 3">
    <name type="scientific">Clostridium scatologenes</name>
    <dbReference type="NCBI Taxonomy" id="1548"/>
    <lineage>
        <taxon>Bacteria</taxon>
        <taxon>Bacillati</taxon>
        <taxon>Bacillota</taxon>
        <taxon>Clostridia</taxon>
        <taxon>Eubacteriales</taxon>
        <taxon>Clostridiaceae</taxon>
        <taxon>Clostridium</taxon>
    </lineage>
</organism>
<evidence type="ECO:0000313" key="3">
    <source>
        <dbReference type="Proteomes" id="UP000033115"/>
    </source>
</evidence>
<gene>
    <name evidence="2" type="ORF">CSCA_5257</name>
</gene>
<dbReference type="KEGG" id="csq:CSCA_5257"/>
<dbReference type="RefSeq" id="WP_007064043.1">
    <property type="nucleotide sequence ID" value="NZ_CP009933.1"/>
</dbReference>
<keyword evidence="3" id="KW-1185">Reference proteome</keyword>
<feature type="region of interest" description="Disordered" evidence="1">
    <location>
        <begin position="16"/>
        <end position="51"/>
    </location>
</feature>
<proteinExistence type="predicted"/>
<dbReference type="AlphaFoldDB" id="A0A0E3MC77"/>
<reference evidence="2 3" key="1">
    <citation type="journal article" date="2015" name="J. Biotechnol.">
        <title>Complete genome sequence of a malodorant-producing acetogen, Clostridium scatologenes ATCC 25775(T).</title>
        <authorList>
            <person name="Zhu Z."/>
            <person name="Guo T."/>
            <person name="Zheng H."/>
            <person name="Song T."/>
            <person name="Ouyang P."/>
            <person name="Xie J."/>
        </authorList>
    </citation>
    <scope>NUCLEOTIDE SEQUENCE [LARGE SCALE GENOMIC DNA]</scope>
    <source>
        <strain evidence="2 3">ATCC 25775</strain>
    </source>
</reference>